<dbReference type="Gene3D" id="2.50.20.20">
    <property type="match status" value="1"/>
</dbReference>
<dbReference type="AlphaFoldDB" id="A0A365H2E0"/>
<dbReference type="SUPFAM" id="SSF89392">
    <property type="entry name" value="Prokaryotic lipoproteins and lipoprotein localization factors"/>
    <property type="match status" value="1"/>
</dbReference>
<evidence type="ECO:0000256" key="1">
    <source>
        <dbReference type="ARBA" id="ARBA00004196"/>
    </source>
</evidence>
<comment type="caution">
    <text evidence="4">The sequence shown here is derived from an EMBL/GenBank/DDBJ whole genome shotgun (WGS) entry which is preliminary data.</text>
</comment>
<reference evidence="4 5" key="1">
    <citation type="submission" date="2018-06" db="EMBL/GenBank/DDBJ databases">
        <title>Actinomadura craniellae sp. nov. isolated from marine sponge Craniella sp.</title>
        <authorList>
            <person name="Li L."/>
            <person name="Xu Q.H."/>
            <person name="Lin H.W."/>
            <person name="Lu Y.H."/>
        </authorList>
    </citation>
    <scope>NUCLEOTIDE SEQUENCE [LARGE SCALE GENOMIC DNA]</scope>
    <source>
        <strain evidence="4 5">LHW63021</strain>
    </source>
</reference>
<evidence type="ECO:0000256" key="3">
    <source>
        <dbReference type="ARBA" id="ARBA00022475"/>
    </source>
</evidence>
<keyword evidence="5" id="KW-1185">Reference proteome</keyword>
<comment type="subcellular location">
    <subcellularLocation>
        <location evidence="1">Cell envelope</location>
    </subcellularLocation>
</comment>
<dbReference type="EMBL" id="QLYX01000010">
    <property type="protein sequence ID" value="RAY13267.1"/>
    <property type="molecule type" value="Genomic_DNA"/>
</dbReference>
<evidence type="ECO:0000313" key="5">
    <source>
        <dbReference type="Proteomes" id="UP000251891"/>
    </source>
</evidence>
<accession>A0A365H2E0</accession>
<gene>
    <name evidence="4" type="ORF">DPM19_22355</name>
</gene>
<evidence type="ECO:0008006" key="6">
    <source>
        <dbReference type="Google" id="ProtNLM"/>
    </source>
</evidence>
<sequence>MTALLLAAGLSACSGDSGPKPDGPAALRDAAAAMKDLTSIGFTIGTEGNPPIQISGGDVKLLRSGDAQGMLKLQQAGNAVETDFVLIGDLVYFKGPTGGYQKLPRAMVTSVYDPSAVLDPQRGIVKLLSSATGVQGEATEKVGGKDAHRVKVTLPAGSAATLVPGITKNLSGQVWISTTDKRLLKVRADIPQEAGSDAGSVLVTFTEFNQNYKITAPA</sequence>
<keyword evidence="3" id="KW-0472">Membrane</keyword>
<keyword evidence="3" id="KW-1003">Cell membrane</keyword>
<dbReference type="Proteomes" id="UP000251891">
    <property type="component" value="Unassembled WGS sequence"/>
</dbReference>
<dbReference type="Pfam" id="PF07161">
    <property type="entry name" value="LppX_LprAFG"/>
    <property type="match status" value="1"/>
</dbReference>
<dbReference type="InterPro" id="IPR029046">
    <property type="entry name" value="LolA/LolB/LppX"/>
</dbReference>
<organism evidence="4 5">
    <name type="scientific">Actinomadura craniellae</name>
    <dbReference type="NCBI Taxonomy" id="2231787"/>
    <lineage>
        <taxon>Bacteria</taxon>
        <taxon>Bacillati</taxon>
        <taxon>Actinomycetota</taxon>
        <taxon>Actinomycetes</taxon>
        <taxon>Streptosporangiales</taxon>
        <taxon>Thermomonosporaceae</taxon>
        <taxon>Actinomadura</taxon>
    </lineage>
</organism>
<proteinExistence type="inferred from homology"/>
<dbReference type="InterPro" id="IPR009830">
    <property type="entry name" value="LppX/LprAFG"/>
</dbReference>
<evidence type="ECO:0000313" key="4">
    <source>
        <dbReference type="EMBL" id="RAY13267.1"/>
    </source>
</evidence>
<dbReference type="OrthoDB" id="4763237at2"/>
<dbReference type="CDD" id="cd16334">
    <property type="entry name" value="LppX-like"/>
    <property type="match status" value="1"/>
</dbReference>
<name>A0A365H2E0_9ACTN</name>
<evidence type="ECO:0000256" key="2">
    <source>
        <dbReference type="ARBA" id="ARBA00009194"/>
    </source>
</evidence>
<protein>
    <recommendedName>
        <fullName evidence="6">LppX_LprAFG lipoprotein</fullName>
    </recommendedName>
</protein>
<dbReference type="GO" id="GO:0030313">
    <property type="term" value="C:cell envelope"/>
    <property type="evidence" value="ECO:0007669"/>
    <property type="project" value="UniProtKB-SubCell"/>
</dbReference>
<comment type="similarity">
    <text evidence="2">Belongs to the LppX/LprAFG lipoprotein family.</text>
</comment>